<keyword evidence="5 13" id="KW-0432">Leucine biosynthesis</keyword>
<evidence type="ECO:0000256" key="11">
    <source>
        <dbReference type="ARBA" id="ARBA00023239"/>
    </source>
</evidence>
<dbReference type="eggNOG" id="COG0065">
    <property type="taxonomic scope" value="Bacteria"/>
</dbReference>
<dbReference type="PROSITE" id="PS01244">
    <property type="entry name" value="ACONITASE_2"/>
    <property type="match status" value="1"/>
</dbReference>
<comment type="pathway">
    <text evidence="3 13">Amino-acid biosynthesis; L-leucine biosynthesis; L-leucine from 3-methyl-2-oxobutanoate: step 2/4.</text>
</comment>
<dbReference type="Pfam" id="PF00330">
    <property type="entry name" value="Aconitase"/>
    <property type="match status" value="1"/>
</dbReference>
<feature type="binding site" evidence="13">
    <location>
        <position position="346"/>
    </location>
    <ligand>
        <name>[4Fe-4S] cluster</name>
        <dbReference type="ChEBI" id="CHEBI:49883"/>
    </ligand>
</feature>
<dbReference type="RefSeq" id="WP_028461688.1">
    <property type="nucleotide sequence ID" value="NZ_FSRO01000001.1"/>
</dbReference>
<dbReference type="STRING" id="44575.SAMN05216419_102111"/>
<dbReference type="EMBL" id="FSRO01000001">
    <property type="protein sequence ID" value="SIO30694.1"/>
    <property type="molecule type" value="Genomic_DNA"/>
</dbReference>
<keyword evidence="6 13" id="KW-0004">4Fe-4S</keyword>
<comment type="cofactor">
    <cofactor evidence="13">
        <name>[4Fe-4S] cluster</name>
        <dbReference type="ChEBI" id="CHEBI:49883"/>
    </cofactor>
    <text evidence="13">Binds 1 [4Fe-4S] cluster per subunit.</text>
</comment>
<dbReference type="Gene3D" id="3.30.499.10">
    <property type="entry name" value="Aconitase, domain 3"/>
    <property type="match status" value="2"/>
</dbReference>
<dbReference type="PRINTS" id="PR00415">
    <property type="entry name" value="ACONITASE"/>
</dbReference>
<dbReference type="Proteomes" id="UP000185062">
    <property type="component" value="Unassembled WGS sequence"/>
</dbReference>
<keyword evidence="7 13" id="KW-0028">Amino-acid biosynthesis</keyword>
<evidence type="ECO:0000256" key="7">
    <source>
        <dbReference type="ARBA" id="ARBA00022605"/>
    </source>
</evidence>
<comment type="function">
    <text evidence="2 13">Catalyzes the isomerization between 2-isopropylmalate and 3-isopropylmalate, via the formation of 2-isopropylmaleate.</text>
</comment>
<evidence type="ECO:0000256" key="5">
    <source>
        <dbReference type="ARBA" id="ARBA00022430"/>
    </source>
</evidence>
<dbReference type="AlphaFoldDB" id="A0A1N6IF89"/>
<evidence type="ECO:0000256" key="6">
    <source>
        <dbReference type="ARBA" id="ARBA00022485"/>
    </source>
</evidence>
<dbReference type="NCBIfam" id="TIGR00170">
    <property type="entry name" value="leuC"/>
    <property type="match status" value="1"/>
</dbReference>
<evidence type="ECO:0000313" key="16">
    <source>
        <dbReference type="Proteomes" id="UP000185062"/>
    </source>
</evidence>
<dbReference type="GO" id="GO:0046872">
    <property type="term" value="F:metal ion binding"/>
    <property type="evidence" value="ECO:0007669"/>
    <property type="project" value="UniProtKB-KW"/>
</dbReference>
<dbReference type="InterPro" id="IPR033941">
    <property type="entry name" value="IPMI_cat"/>
</dbReference>
<keyword evidence="16" id="KW-1185">Reference proteome</keyword>
<dbReference type="PANTHER" id="PTHR43822:SF9">
    <property type="entry name" value="3-ISOPROPYLMALATE DEHYDRATASE"/>
    <property type="match status" value="1"/>
</dbReference>
<name>A0A1N6IF89_9PROT</name>
<keyword evidence="8 13" id="KW-0479">Metal-binding</keyword>
<dbReference type="SUPFAM" id="SSF53732">
    <property type="entry name" value="Aconitase iron-sulfur domain"/>
    <property type="match status" value="1"/>
</dbReference>
<feature type="binding site" evidence="13">
    <location>
        <position position="407"/>
    </location>
    <ligand>
        <name>[4Fe-4S] cluster</name>
        <dbReference type="ChEBI" id="CHEBI:49883"/>
    </ligand>
</feature>
<dbReference type="EC" id="4.2.1.33" evidence="13"/>
<organism evidence="15 16">
    <name type="scientific">Nitrosomonas cryotolerans ATCC 49181</name>
    <dbReference type="NCBI Taxonomy" id="1131553"/>
    <lineage>
        <taxon>Bacteria</taxon>
        <taxon>Pseudomonadati</taxon>
        <taxon>Pseudomonadota</taxon>
        <taxon>Betaproteobacteria</taxon>
        <taxon>Nitrosomonadales</taxon>
        <taxon>Nitrosomonadaceae</taxon>
        <taxon>Nitrosomonas</taxon>
    </lineage>
</organism>
<protein>
    <recommendedName>
        <fullName evidence="13">3-isopropylmalate dehydratase large subunit</fullName>
        <ecNumber evidence="13">4.2.1.33</ecNumber>
    </recommendedName>
    <alternativeName>
        <fullName evidence="13">Alpha-IPM isomerase</fullName>
        <shortName evidence="13">IPMI</shortName>
    </alternativeName>
    <alternativeName>
        <fullName evidence="13">Isopropylmalate isomerase</fullName>
    </alternativeName>
</protein>
<dbReference type="NCBIfam" id="NF009116">
    <property type="entry name" value="PRK12466.1"/>
    <property type="match status" value="1"/>
</dbReference>
<evidence type="ECO:0000256" key="9">
    <source>
        <dbReference type="ARBA" id="ARBA00023004"/>
    </source>
</evidence>
<dbReference type="FunFam" id="3.30.499.10:FF:000007">
    <property type="entry name" value="3-isopropylmalate dehydratase large subunit"/>
    <property type="match status" value="1"/>
</dbReference>
<dbReference type="InterPro" id="IPR004430">
    <property type="entry name" value="3-IsopropMal_deHydase_lsu"/>
</dbReference>
<dbReference type="InterPro" id="IPR018136">
    <property type="entry name" value="Aconitase_4Fe-4S_BS"/>
</dbReference>
<dbReference type="PANTHER" id="PTHR43822">
    <property type="entry name" value="HOMOACONITASE, MITOCHONDRIAL-RELATED"/>
    <property type="match status" value="1"/>
</dbReference>
<dbReference type="PROSITE" id="PS00450">
    <property type="entry name" value="ACONITASE_1"/>
    <property type="match status" value="1"/>
</dbReference>
<gene>
    <name evidence="13" type="primary">leuC</name>
    <name evidence="15" type="ORF">SAMN02743940_1767</name>
</gene>
<reference evidence="15 16" key="1">
    <citation type="submission" date="2016-12" db="EMBL/GenBank/DDBJ databases">
        <authorList>
            <person name="Song W.-J."/>
            <person name="Kurnit D.M."/>
        </authorList>
    </citation>
    <scope>NUCLEOTIDE SEQUENCE [LARGE SCALE GENOMIC DNA]</scope>
    <source>
        <strain evidence="15 16">ATCC 49181</strain>
    </source>
</reference>
<dbReference type="GO" id="GO:0003861">
    <property type="term" value="F:3-isopropylmalate dehydratase activity"/>
    <property type="evidence" value="ECO:0007669"/>
    <property type="project" value="UniProtKB-UniRule"/>
</dbReference>
<dbReference type="CDD" id="cd01583">
    <property type="entry name" value="IPMI"/>
    <property type="match status" value="1"/>
</dbReference>
<feature type="domain" description="Aconitase/3-isopropylmalate dehydratase large subunit alpha/beta/alpha" evidence="14">
    <location>
        <begin position="6"/>
        <end position="457"/>
    </location>
</feature>
<evidence type="ECO:0000256" key="10">
    <source>
        <dbReference type="ARBA" id="ARBA00023014"/>
    </source>
</evidence>
<keyword evidence="10 13" id="KW-0411">Iron-sulfur</keyword>
<dbReference type="GO" id="GO:0009098">
    <property type="term" value="P:L-leucine biosynthetic process"/>
    <property type="evidence" value="ECO:0007669"/>
    <property type="project" value="UniProtKB-UniRule"/>
</dbReference>
<evidence type="ECO:0000256" key="8">
    <source>
        <dbReference type="ARBA" id="ARBA00022723"/>
    </source>
</evidence>
<evidence type="ECO:0000256" key="4">
    <source>
        <dbReference type="ARBA" id="ARBA00011271"/>
    </source>
</evidence>
<proteinExistence type="inferred from homology"/>
<dbReference type="InterPro" id="IPR015931">
    <property type="entry name" value="Acnase/IPM_dHydase_lsu_aba_1/3"/>
</dbReference>
<dbReference type="InterPro" id="IPR050067">
    <property type="entry name" value="IPM_dehydratase_rel_enz"/>
</dbReference>
<keyword evidence="11 13" id="KW-0456">Lyase</keyword>
<accession>A0A1N6IF89</accession>
<comment type="similarity">
    <text evidence="13">Belongs to the aconitase/IPM isomerase family. LeuC type 1 subfamily.</text>
</comment>
<dbReference type="InterPro" id="IPR036008">
    <property type="entry name" value="Aconitase_4Fe-4S_dom"/>
</dbReference>
<evidence type="ECO:0000313" key="15">
    <source>
        <dbReference type="EMBL" id="SIO30694.1"/>
    </source>
</evidence>
<dbReference type="GO" id="GO:0051539">
    <property type="term" value="F:4 iron, 4 sulfur cluster binding"/>
    <property type="evidence" value="ECO:0007669"/>
    <property type="project" value="UniProtKB-KW"/>
</dbReference>
<comment type="catalytic activity">
    <reaction evidence="1 13">
        <text>(2R,3S)-3-isopropylmalate = (2S)-2-isopropylmalate</text>
        <dbReference type="Rhea" id="RHEA:32287"/>
        <dbReference type="ChEBI" id="CHEBI:1178"/>
        <dbReference type="ChEBI" id="CHEBI:35121"/>
        <dbReference type="EC" id="4.2.1.33"/>
    </reaction>
</comment>
<dbReference type="UniPathway" id="UPA00048">
    <property type="reaction ID" value="UER00071"/>
</dbReference>
<feature type="binding site" evidence="13">
    <location>
        <position position="410"/>
    </location>
    <ligand>
        <name>[4Fe-4S] cluster</name>
        <dbReference type="ChEBI" id="CHEBI:49883"/>
    </ligand>
</feature>
<evidence type="ECO:0000259" key="14">
    <source>
        <dbReference type="Pfam" id="PF00330"/>
    </source>
</evidence>
<evidence type="ECO:0000256" key="13">
    <source>
        <dbReference type="HAMAP-Rule" id="MF_01026"/>
    </source>
</evidence>
<keyword evidence="12 13" id="KW-0100">Branched-chain amino acid biosynthesis</keyword>
<evidence type="ECO:0000256" key="1">
    <source>
        <dbReference type="ARBA" id="ARBA00000491"/>
    </source>
</evidence>
<dbReference type="NCBIfam" id="NF004016">
    <property type="entry name" value="PRK05478.1"/>
    <property type="match status" value="1"/>
</dbReference>
<evidence type="ECO:0000256" key="12">
    <source>
        <dbReference type="ARBA" id="ARBA00023304"/>
    </source>
</evidence>
<dbReference type="HAMAP" id="MF_01026">
    <property type="entry name" value="LeuC_type1"/>
    <property type="match status" value="1"/>
</dbReference>
<keyword evidence="9 13" id="KW-0408">Iron</keyword>
<comment type="subunit">
    <text evidence="4 13">Heterodimer of LeuC and LeuD.</text>
</comment>
<evidence type="ECO:0000256" key="3">
    <source>
        <dbReference type="ARBA" id="ARBA00004729"/>
    </source>
</evidence>
<dbReference type="InterPro" id="IPR001030">
    <property type="entry name" value="Acoase/IPM_deHydtase_lsu_aba"/>
</dbReference>
<sequence>MKTLYDKLWQQHVVHTESGGMTLLYIDRHLVHEVTSPQAFESLKLAGRKPWRVNSILAVADHNVPTTDRSHGISDPISRLQVDTLDQNCDELGITEFKMNDLRQGIVHVVGPEQGATLPGMTVVCGDSHTSTHGAFGCLAFGIGTSEVEHVLATQCLLMKKAKTMQILVEGKLGLGITAKDIALAIIGKIGTAGGTGYAIEFAGSAIRALSMESRMTLCNMAIEAGARAGMIAVDDTTINYIEGRPFAPKNDAWKKAVDYWRTLKSDSAAIFDQTVTLDAAQIKPQVTWGTSPEMVVTVDEAVPDPAQITDKVKRHDIEQALKYMGLEADTPINKIFLDKIFIGSCTNSRIEDLRAAAQVVKGKHIASTIKLAMVVPGSGLVKKQAEQEGIDKIFQAAGFEWREPGCSMCLAMNEDRLAPGERCASTSNRNFEGRQGSGGRTHLVSPAMAAAAAIAGHFVDVREVN</sequence>
<evidence type="ECO:0000256" key="2">
    <source>
        <dbReference type="ARBA" id="ARBA00002695"/>
    </source>
</evidence>